<dbReference type="GO" id="GO:0006388">
    <property type="term" value="P:tRNA splicing, via endonucleolytic cleavage and ligation"/>
    <property type="evidence" value="ECO:0007669"/>
    <property type="project" value="TreeGrafter"/>
</dbReference>
<evidence type="ECO:0000256" key="2">
    <source>
        <dbReference type="ARBA" id="ARBA00009836"/>
    </source>
</evidence>
<keyword evidence="4" id="KW-0808">Transferase</keyword>
<proteinExistence type="inferred from homology"/>
<reference evidence="9" key="2">
    <citation type="journal article" date="2018" name="BMC Genomics">
        <title>Genomic insights into host adaptation between the wheat stripe rust pathogen (Puccinia striiformis f. sp. tritici) and the barley stripe rust pathogen (Puccinia striiformis f. sp. hordei).</title>
        <authorList>
            <person name="Xia C."/>
            <person name="Wang M."/>
            <person name="Yin C."/>
            <person name="Cornejo O.E."/>
            <person name="Hulbert S.H."/>
            <person name="Chen X."/>
        </authorList>
    </citation>
    <scope>NUCLEOTIDE SEQUENCE [LARGE SCALE GENOMIC DNA]</scope>
    <source>
        <strain evidence="9">93TX-2</strain>
    </source>
</reference>
<evidence type="ECO:0000313" key="9">
    <source>
        <dbReference type="Proteomes" id="UP000238274"/>
    </source>
</evidence>
<dbReference type="InterPro" id="IPR042081">
    <property type="entry name" value="RNA_2'-PTrans_C"/>
</dbReference>
<evidence type="ECO:0000256" key="1">
    <source>
        <dbReference type="ARBA" id="ARBA00003343"/>
    </source>
</evidence>
<reference evidence="8 9" key="1">
    <citation type="submission" date="2017-12" db="EMBL/GenBank/DDBJ databases">
        <title>Gene loss provides genomic basis for host adaptation in cereal stripe rust fungi.</title>
        <authorList>
            <person name="Xia C."/>
        </authorList>
    </citation>
    <scope>NUCLEOTIDE SEQUENCE [LARGE SCALE GENOMIC DNA]</scope>
    <source>
        <strain evidence="8 9">93TX-2</strain>
    </source>
</reference>
<dbReference type="EC" id="2.7.1.160" evidence="3"/>
<comment type="function">
    <text evidence="1">Catalyzes the last step of tRNA splicing, the transfer of the splice junction 2'-phosphate from ligated tRNA to NAD to produce ADP-ribose 1''-2'' cyclic phosphate.</text>
</comment>
<evidence type="ECO:0000313" key="8">
    <source>
        <dbReference type="EMBL" id="POW20280.1"/>
    </source>
</evidence>
<dbReference type="VEuPathDB" id="FungiDB:PSHT_03656"/>
<dbReference type="Gene3D" id="1.10.10.970">
    <property type="entry name" value="RNA 2'-phosphotransferase, Tpt1/KptA family, N-terminal domain"/>
    <property type="match status" value="1"/>
</dbReference>
<dbReference type="OrthoDB" id="419694at2759"/>
<feature type="region of interest" description="Disordered" evidence="7">
    <location>
        <begin position="1"/>
        <end position="45"/>
    </location>
</feature>
<evidence type="ECO:0000256" key="5">
    <source>
        <dbReference type="ARBA" id="ARBA00023027"/>
    </source>
</evidence>
<keyword evidence="5" id="KW-0520">NAD</keyword>
<gene>
    <name evidence="8" type="ORF">PSHT_03656</name>
</gene>
<dbReference type="Proteomes" id="UP000238274">
    <property type="component" value="Unassembled WGS sequence"/>
</dbReference>
<protein>
    <recommendedName>
        <fullName evidence="3">2'-phosphotransferase</fullName>
        <ecNumber evidence="3">2.7.1.160</ecNumber>
    </recommendedName>
</protein>
<accession>A0A2S4WER8</accession>
<comment type="catalytic activity">
    <reaction evidence="6">
        <text>2'-phospho-[ligated tRNA] + NAD(+) = mature tRNA + ADP-alpha-D-ribose 1'',2''-cyclic phosphate + nicotinamide</text>
        <dbReference type="Rhea" id="RHEA:23324"/>
        <dbReference type="Rhea" id="RHEA-COMP:11106"/>
        <dbReference type="Rhea" id="RHEA-COMP:11107"/>
        <dbReference type="ChEBI" id="CHEBI:17154"/>
        <dbReference type="ChEBI" id="CHEBI:57540"/>
        <dbReference type="ChEBI" id="CHEBI:76596"/>
        <dbReference type="ChEBI" id="CHEBI:82883"/>
        <dbReference type="ChEBI" id="CHEBI:85027"/>
        <dbReference type="EC" id="2.7.1.160"/>
    </reaction>
</comment>
<evidence type="ECO:0000256" key="3">
    <source>
        <dbReference type="ARBA" id="ARBA00012007"/>
    </source>
</evidence>
<sequence>MTGTEETTEGAAPQPSAEATKPTSPTGNKPKKTKGRPADSPDVRHSETLSYILRHGAIKEKLEIGADGFIRLDELLKRPKMKNNTIKDIKRVVAENEKQRFTIIEQEEADGTMIRYIWANQGHSLKVERPDLIPVTDQSELPTVVHGTYSKVWDNIVQEGIEPMTRTRIHFSKGLLGEEGVVSGKLV</sequence>
<dbReference type="EMBL" id="PKSM01000035">
    <property type="protein sequence ID" value="POW20280.1"/>
    <property type="molecule type" value="Genomic_DNA"/>
</dbReference>
<dbReference type="PANTHER" id="PTHR12684:SF2">
    <property type="entry name" value="TRNA 2'-PHOSPHOTRANSFERASE 1"/>
    <property type="match status" value="1"/>
</dbReference>
<dbReference type="GO" id="GO:0000215">
    <property type="term" value="F:tRNA 2'-phosphotransferase activity"/>
    <property type="evidence" value="ECO:0007669"/>
    <property type="project" value="UniProtKB-EC"/>
</dbReference>
<keyword evidence="9" id="KW-1185">Reference proteome</keyword>
<dbReference type="InterPro" id="IPR002745">
    <property type="entry name" value="Ptrans_KptA/Tpt1"/>
</dbReference>
<organism evidence="8 9">
    <name type="scientific">Puccinia striiformis</name>
    <dbReference type="NCBI Taxonomy" id="27350"/>
    <lineage>
        <taxon>Eukaryota</taxon>
        <taxon>Fungi</taxon>
        <taxon>Dikarya</taxon>
        <taxon>Basidiomycota</taxon>
        <taxon>Pucciniomycotina</taxon>
        <taxon>Pucciniomycetes</taxon>
        <taxon>Pucciniales</taxon>
        <taxon>Pucciniaceae</taxon>
        <taxon>Puccinia</taxon>
    </lineage>
</organism>
<dbReference type="AlphaFoldDB" id="A0A2S4WER8"/>
<name>A0A2S4WER8_9BASI</name>
<evidence type="ECO:0000256" key="4">
    <source>
        <dbReference type="ARBA" id="ARBA00022679"/>
    </source>
</evidence>
<reference evidence="9" key="3">
    <citation type="journal article" date="2018" name="Mol. Plant Microbe Interact.">
        <title>Genome sequence resources for the wheat stripe rust pathogen (Puccinia striiformis f. sp. tritici) and the barley stripe rust pathogen (Puccinia striiformis f. sp. hordei).</title>
        <authorList>
            <person name="Xia C."/>
            <person name="Wang M."/>
            <person name="Yin C."/>
            <person name="Cornejo O.E."/>
            <person name="Hulbert S.H."/>
            <person name="Chen X."/>
        </authorList>
    </citation>
    <scope>NUCLEOTIDE SEQUENCE [LARGE SCALE GENOMIC DNA]</scope>
    <source>
        <strain evidence="9">93TX-2</strain>
    </source>
</reference>
<evidence type="ECO:0000256" key="7">
    <source>
        <dbReference type="SAM" id="MobiDB-lite"/>
    </source>
</evidence>
<feature type="compositionally biased region" description="Basic and acidic residues" evidence="7">
    <location>
        <begin position="36"/>
        <end position="45"/>
    </location>
</feature>
<dbReference type="PANTHER" id="PTHR12684">
    <property type="entry name" value="PUTATIVE PHOSPHOTRANSFERASE"/>
    <property type="match status" value="1"/>
</dbReference>
<dbReference type="Pfam" id="PF01885">
    <property type="entry name" value="PTS_2-RNA"/>
    <property type="match status" value="1"/>
</dbReference>
<evidence type="ECO:0000256" key="6">
    <source>
        <dbReference type="ARBA" id="ARBA00047949"/>
    </source>
</evidence>
<dbReference type="Gene3D" id="3.20.170.30">
    <property type="match status" value="1"/>
</dbReference>
<dbReference type="SUPFAM" id="SSF56399">
    <property type="entry name" value="ADP-ribosylation"/>
    <property type="match status" value="1"/>
</dbReference>
<dbReference type="InterPro" id="IPR042080">
    <property type="entry name" value="RNA_2'-PTrans_N"/>
</dbReference>
<comment type="caution">
    <text evidence="8">The sequence shown here is derived from an EMBL/GenBank/DDBJ whole genome shotgun (WGS) entry which is preliminary data.</text>
</comment>
<comment type="similarity">
    <text evidence="2">Belongs to the KptA/TPT1 family.</text>
</comment>
<dbReference type="VEuPathDB" id="FungiDB:PSTT_15292"/>